<feature type="transmembrane region" description="Helical" evidence="1">
    <location>
        <begin position="264"/>
        <end position="287"/>
    </location>
</feature>
<gene>
    <name evidence="2" type="ORF">HHU12_13245</name>
</gene>
<dbReference type="EMBL" id="JABANE010000032">
    <property type="protein sequence ID" value="NME68932.1"/>
    <property type="molecule type" value="Genomic_DNA"/>
</dbReference>
<evidence type="ECO:0000313" key="3">
    <source>
        <dbReference type="Proteomes" id="UP000576082"/>
    </source>
</evidence>
<feature type="transmembrane region" description="Helical" evidence="1">
    <location>
        <begin position="233"/>
        <end position="252"/>
    </location>
</feature>
<dbReference type="RefSeq" id="WP_169657223.1">
    <property type="nucleotide sequence ID" value="NZ_JABANE010000032.1"/>
</dbReference>
<dbReference type="Proteomes" id="UP000576082">
    <property type="component" value="Unassembled WGS sequence"/>
</dbReference>
<dbReference type="InterPro" id="IPR022134">
    <property type="entry name" value="DUF3667"/>
</dbReference>
<keyword evidence="1" id="KW-0812">Transmembrane</keyword>
<keyword evidence="1" id="KW-1133">Transmembrane helix</keyword>
<proteinExistence type="predicted"/>
<comment type="caution">
    <text evidence="2">The sequence shown here is derived from an EMBL/GenBank/DDBJ whole genome shotgun (WGS) entry which is preliminary data.</text>
</comment>
<name>A0A7X9RUG5_9BACT</name>
<feature type="transmembrane region" description="Helical" evidence="1">
    <location>
        <begin position="84"/>
        <end position="103"/>
    </location>
</feature>
<dbReference type="Pfam" id="PF12412">
    <property type="entry name" value="DUF3667"/>
    <property type="match status" value="1"/>
</dbReference>
<evidence type="ECO:0000313" key="2">
    <source>
        <dbReference type="EMBL" id="NME68932.1"/>
    </source>
</evidence>
<keyword evidence="1" id="KW-0472">Membrane</keyword>
<keyword evidence="3" id="KW-1185">Reference proteome</keyword>
<evidence type="ECO:0000256" key="1">
    <source>
        <dbReference type="SAM" id="Phobius"/>
    </source>
</evidence>
<sequence>MQSLKKNCTNCDHEFESDEHFCPSCGQSRANYNTNFLRIIKDYINEAFGIDSKLKHTFLPFFTKPQFLTEEYLSGRRQSYVHPVRLYLISSLFFLFIFNNVIIDKHSFSLDLEKHLPKERDTPLVQINAEEEEEAQKVEVLVDSIKSEYQVNDDLGEVEDEEDDDDGSLLSKADDKRIKDIIWFIRETETVDDQTIEDSLGITSWYQVKMIKQAQYFYKEKGVTFFQTVIENIPIAIMLLVPLFGLYLKLLYIRNRENLYIQHLLFSVHLHAFTLFMFGSMILINLIPWGIKSWMLFVFYFYWTAVVLIMFKKFYKQGWAKTIIKLFLASSIHSIMIFWVILFEIVISLLIF</sequence>
<protein>
    <submittedName>
        <fullName evidence="2">DUF3667 domain-containing protein</fullName>
    </submittedName>
</protein>
<feature type="transmembrane region" description="Helical" evidence="1">
    <location>
        <begin position="323"/>
        <end position="351"/>
    </location>
</feature>
<reference evidence="2 3" key="1">
    <citation type="submission" date="2020-04" db="EMBL/GenBank/DDBJ databases">
        <title>Flammeovirga sp. SR4, a novel species isolated from seawater.</title>
        <authorList>
            <person name="Wang X."/>
        </authorList>
    </citation>
    <scope>NUCLEOTIDE SEQUENCE [LARGE SCALE GENOMIC DNA]</scope>
    <source>
        <strain evidence="2 3">ATCC 23126</strain>
    </source>
</reference>
<accession>A0A7X9RUG5</accession>
<dbReference type="AlphaFoldDB" id="A0A7X9RUG5"/>
<feature type="transmembrane region" description="Helical" evidence="1">
    <location>
        <begin position="293"/>
        <end position="311"/>
    </location>
</feature>
<organism evidence="2 3">
    <name type="scientific">Flammeovirga aprica JL-4</name>
    <dbReference type="NCBI Taxonomy" id="694437"/>
    <lineage>
        <taxon>Bacteria</taxon>
        <taxon>Pseudomonadati</taxon>
        <taxon>Bacteroidota</taxon>
        <taxon>Cytophagia</taxon>
        <taxon>Cytophagales</taxon>
        <taxon>Flammeovirgaceae</taxon>
        <taxon>Flammeovirga</taxon>
    </lineage>
</organism>